<evidence type="ECO:0000256" key="4">
    <source>
        <dbReference type="ARBA" id="ARBA00022989"/>
    </source>
</evidence>
<sequence>MSGLETRHRKPGAAQMLILLGSLVVVIAGLKAAQGFFVPMLLAFFLATVSFPITNWLRNHKVPRAVAVLLTVLVDFAFLAGLVLLAISIIGDLQEKWNSEYSALTITRLEQAVDGVAAMGDKVNSFWSEGQNSQDADSGIPEIDAPKAIPVPEGERIELERLEKESRLTQAAGVVLAQLRELKFAQVWNVGTDVVARVVSFFGTSLVILILTVFMLTEARMFGRRFDAICEARGPNIQRLLSALKDTQRYLGIKTAISLATGVLAGTLCWAAGLDFYVLWAILAFALNYIPVVGSVIAGLPPTILALLVNGPPEALAIMGGYVLINTFLGNFIEPMLMGRRFGLSTLIVLLSVLFWGWLWGPIGMLLAVPLTMMVKVVLDNSNEFRWIAVAIGKETHGLHEEKRILKEGAAEKRDGEAIPAETAEATGQP</sequence>
<proteinExistence type="inferred from homology"/>
<evidence type="ECO:0000256" key="3">
    <source>
        <dbReference type="ARBA" id="ARBA00022692"/>
    </source>
</evidence>
<keyword evidence="3 7" id="KW-0812">Transmembrane</keyword>
<keyword evidence="4 7" id="KW-1133">Transmembrane helix</keyword>
<feature type="transmembrane region" description="Helical" evidence="7">
    <location>
        <begin position="12"/>
        <end position="30"/>
    </location>
</feature>
<dbReference type="InterPro" id="IPR002549">
    <property type="entry name" value="AI-2E-like"/>
</dbReference>
<comment type="similarity">
    <text evidence="2">Belongs to the autoinducer-2 exporter (AI-2E) (TC 2.A.86) family.</text>
</comment>
<accession>A0ABW2L2J4</accession>
<keyword evidence="5 7" id="KW-0472">Membrane</keyword>
<evidence type="ECO:0000256" key="2">
    <source>
        <dbReference type="ARBA" id="ARBA00009773"/>
    </source>
</evidence>
<dbReference type="Proteomes" id="UP001596472">
    <property type="component" value="Unassembled WGS sequence"/>
</dbReference>
<evidence type="ECO:0000313" key="9">
    <source>
        <dbReference type="Proteomes" id="UP001596472"/>
    </source>
</evidence>
<comment type="caution">
    <text evidence="8">The sequence shown here is derived from an EMBL/GenBank/DDBJ whole genome shotgun (WGS) entry which is preliminary data.</text>
</comment>
<evidence type="ECO:0000256" key="6">
    <source>
        <dbReference type="SAM" id="MobiDB-lite"/>
    </source>
</evidence>
<dbReference type="Pfam" id="PF01594">
    <property type="entry name" value="AI-2E_transport"/>
    <property type="match status" value="1"/>
</dbReference>
<protein>
    <submittedName>
        <fullName evidence="8">AI-2E family transporter</fullName>
    </submittedName>
</protein>
<organism evidence="8 9">
    <name type="scientific">Haloferula chungangensis</name>
    <dbReference type="NCBI Taxonomy" id="1048331"/>
    <lineage>
        <taxon>Bacteria</taxon>
        <taxon>Pseudomonadati</taxon>
        <taxon>Verrucomicrobiota</taxon>
        <taxon>Verrucomicrobiia</taxon>
        <taxon>Verrucomicrobiales</taxon>
        <taxon>Verrucomicrobiaceae</taxon>
        <taxon>Haloferula</taxon>
    </lineage>
</organism>
<evidence type="ECO:0000256" key="1">
    <source>
        <dbReference type="ARBA" id="ARBA00004141"/>
    </source>
</evidence>
<gene>
    <name evidence="8" type="ORF">ACFQY0_01835</name>
</gene>
<feature type="region of interest" description="Disordered" evidence="6">
    <location>
        <begin position="408"/>
        <end position="430"/>
    </location>
</feature>
<feature type="transmembrane region" description="Helical" evidence="7">
    <location>
        <begin position="66"/>
        <end position="90"/>
    </location>
</feature>
<dbReference type="EMBL" id="JBHTBS010000001">
    <property type="protein sequence ID" value="MFC7335903.1"/>
    <property type="molecule type" value="Genomic_DNA"/>
</dbReference>
<comment type="subcellular location">
    <subcellularLocation>
        <location evidence="1">Membrane</location>
        <topology evidence="1">Multi-pass membrane protein</topology>
    </subcellularLocation>
</comment>
<evidence type="ECO:0000313" key="8">
    <source>
        <dbReference type="EMBL" id="MFC7335903.1"/>
    </source>
</evidence>
<feature type="transmembrane region" description="Helical" evidence="7">
    <location>
        <begin position="36"/>
        <end position="54"/>
    </location>
</feature>
<evidence type="ECO:0000256" key="5">
    <source>
        <dbReference type="ARBA" id="ARBA00023136"/>
    </source>
</evidence>
<dbReference type="PANTHER" id="PTHR21716:SF64">
    <property type="entry name" value="AI-2 TRANSPORT PROTEIN TQSA"/>
    <property type="match status" value="1"/>
</dbReference>
<keyword evidence="9" id="KW-1185">Reference proteome</keyword>
<feature type="transmembrane region" description="Helical" evidence="7">
    <location>
        <begin position="279"/>
        <end position="308"/>
    </location>
</feature>
<evidence type="ECO:0000256" key="7">
    <source>
        <dbReference type="SAM" id="Phobius"/>
    </source>
</evidence>
<feature type="transmembrane region" description="Helical" evidence="7">
    <location>
        <begin position="315"/>
        <end position="333"/>
    </location>
</feature>
<dbReference type="RefSeq" id="WP_379708476.1">
    <property type="nucleotide sequence ID" value="NZ_JBHTBS010000001.1"/>
</dbReference>
<reference evidence="9" key="1">
    <citation type="journal article" date="2019" name="Int. J. Syst. Evol. Microbiol.">
        <title>The Global Catalogue of Microorganisms (GCM) 10K type strain sequencing project: providing services to taxonomists for standard genome sequencing and annotation.</title>
        <authorList>
            <consortium name="The Broad Institute Genomics Platform"/>
            <consortium name="The Broad Institute Genome Sequencing Center for Infectious Disease"/>
            <person name="Wu L."/>
            <person name="Ma J."/>
        </authorList>
    </citation>
    <scope>NUCLEOTIDE SEQUENCE [LARGE SCALE GENOMIC DNA]</scope>
    <source>
        <strain evidence="9">CGMCC 4.1467</strain>
    </source>
</reference>
<name>A0ABW2L2J4_9BACT</name>
<feature type="transmembrane region" description="Helical" evidence="7">
    <location>
        <begin position="251"/>
        <end position="273"/>
    </location>
</feature>
<dbReference type="PANTHER" id="PTHR21716">
    <property type="entry name" value="TRANSMEMBRANE PROTEIN"/>
    <property type="match status" value="1"/>
</dbReference>
<feature type="transmembrane region" description="Helical" evidence="7">
    <location>
        <begin position="345"/>
        <end position="369"/>
    </location>
</feature>
<feature type="transmembrane region" description="Helical" evidence="7">
    <location>
        <begin position="194"/>
        <end position="216"/>
    </location>
</feature>
<feature type="compositionally biased region" description="Basic and acidic residues" evidence="6">
    <location>
        <begin position="408"/>
        <end position="417"/>
    </location>
</feature>